<dbReference type="AlphaFoldDB" id="A0A081N572"/>
<dbReference type="Proteomes" id="UP000028006">
    <property type="component" value="Unassembled WGS sequence"/>
</dbReference>
<name>A0A081N572_9GAMM</name>
<reference evidence="1 2" key="1">
    <citation type="submission" date="2014-06" db="EMBL/GenBank/DDBJ databases">
        <title>Whole Genome Sequences of Three Symbiotic Endozoicomonas Bacteria.</title>
        <authorList>
            <person name="Neave M.J."/>
            <person name="Apprill A."/>
            <person name="Voolstra C.R."/>
        </authorList>
    </citation>
    <scope>NUCLEOTIDE SEQUENCE [LARGE SCALE GENOMIC DNA]</scope>
    <source>
        <strain evidence="1 2">LMG 24815</strain>
    </source>
</reference>
<dbReference type="RefSeq" id="WP_034876602.1">
    <property type="nucleotide sequence ID" value="NZ_JOKG01000003.1"/>
</dbReference>
<proteinExistence type="predicted"/>
<keyword evidence="2" id="KW-1185">Reference proteome</keyword>
<evidence type="ECO:0000313" key="2">
    <source>
        <dbReference type="Proteomes" id="UP000028006"/>
    </source>
</evidence>
<evidence type="ECO:0000313" key="1">
    <source>
        <dbReference type="EMBL" id="KEQ13595.1"/>
    </source>
</evidence>
<gene>
    <name evidence="1" type="ORF">GZ77_14855</name>
</gene>
<sequence length="141" mass="15987">MSNVALRGTNRRFRIRNPYRLASGNRWLQKAREVLHRSNDTLEAEKPSVIVEQPATPTIQKVDDLERLYSASNDPIIALSRIAEQLDATAKVLESEGQIRKLTSEEALSLRVCHSTVRKLCAVTQGISMYFPSDCDDEWTE</sequence>
<accession>A0A081N572</accession>
<dbReference type="EMBL" id="JOKG01000003">
    <property type="protein sequence ID" value="KEQ13595.1"/>
    <property type="molecule type" value="Genomic_DNA"/>
</dbReference>
<organism evidence="1 2">
    <name type="scientific">Endozoicomonas montiporae</name>
    <dbReference type="NCBI Taxonomy" id="1027273"/>
    <lineage>
        <taxon>Bacteria</taxon>
        <taxon>Pseudomonadati</taxon>
        <taxon>Pseudomonadota</taxon>
        <taxon>Gammaproteobacteria</taxon>
        <taxon>Oceanospirillales</taxon>
        <taxon>Endozoicomonadaceae</taxon>
        <taxon>Endozoicomonas</taxon>
    </lineage>
</organism>
<protein>
    <submittedName>
        <fullName evidence="1">Uncharacterized protein</fullName>
    </submittedName>
</protein>
<comment type="caution">
    <text evidence="1">The sequence shown here is derived from an EMBL/GenBank/DDBJ whole genome shotgun (WGS) entry which is preliminary data.</text>
</comment>